<keyword evidence="1" id="KW-0175">Coiled coil</keyword>
<protein>
    <submittedName>
        <fullName evidence="2">Uncharacterized protein</fullName>
    </submittedName>
</protein>
<dbReference type="AlphaFoldDB" id="A0A842IRP9"/>
<dbReference type="RefSeq" id="WP_185789116.1">
    <property type="nucleotide sequence ID" value="NZ_JACLCP010000002.1"/>
</dbReference>
<feature type="coiled-coil region" evidence="1">
    <location>
        <begin position="22"/>
        <end position="68"/>
    </location>
</feature>
<organism evidence="2 3">
    <name type="scientific">Winogradskyella flava</name>
    <dbReference type="NCBI Taxonomy" id="1884876"/>
    <lineage>
        <taxon>Bacteria</taxon>
        <taxon>Pseudomonadati</taxon>
        <taxon>Bacteroidota</taxon>
        <taxon>Flavobacteriia</taxon>
        <taxon>Flavobacteriales</taxon>
        <taxon>Flavobacteriaceae</taxon>
        <taxon>Winogradskyella</taxon>
    </lineage>
</organism>
<evidence type="ECO:0000256" key="1">
    <source>
        <dbReference type="SAM" id="Coils"/>
    </source>
</evidence>
<sequence length="666" mass="74733">MKKTILFIFLVSGTLGYSQLNLNKIKKAKSKVEKELTNTTKDMSQNPCSSAQKSLTKYLQKLEDKKAENQVSSGSFRTYINSAERYLKSIKSKCPDLDISAEENQLNAFKSDLNNAGGADGARQASIRKGYYDKAIDDLVGDSHPAYNDFKKAKSNFLIKAFEYYRHNKPTESFTRLKEAKGEFSSIASNHKDLDFTIVHSEMKRLEGLLKSESGAEINSKLAKENVANYFRDIHMNLNYVYSETSHGADATQGLQFTESHKKLHKTQELFKDFSKTDYLQAVEDAKSNGTYTSAQFYIEKVVEALNDYSNFINKSASTFNTYLNNLNTFGIKGDPTKELEELEATKLFCQLLLKFAPDNTKAVQWLNQVETQISKKTSGITYVSNMHKTHVGKLLFSNKEVVIGNESESDFSSNFKSGDYIYATVYLPAKLRELTDSYAANDVKILVNGGIISEPESTAVWVTTPMQEKNYLQFAIIPSKSWKQKYGKPYFENKLRTHEHIANALITAGPYSETTLSAEVFFRGTNSSIKGEFSIDLSSGIDKLETIVNQEENARLADAKLPKAGMQNSGLEKEALGIMQRKSGSSKTYTKAIITSVNWDYDKNWNGVILSRSLVIALVSKEHDGKCMYQYFNFKQQAQGGGKYNSNLEFAGVGQNVYISCDNAN</sequence>
<evidence type="ECO:0000313" key="2">
    <source>
        <dbReference type="EMBL" id="MBC2845415.1"/>
    </source>
</evidence>
<reference evidence="2" key="1">
    <citation type="submission" date="2020-08" db="EMBL/GenBank/DDBJ databases">
        <title>Winogradskyella ouciana sp. nov., isolated from the hadal seawater of the Mariana Trench.</title>
        <authorList>
            <person name="He X."/>
        </authorList>
    </citation>
    <scope>NUCLEOTIDE SEQUENCE [LARGE SCALE GENOMIC DNA]</scope>
    <source>
        <strain evidence="2">KCTC 52348</strain>
    </source>
</reference>
<evidence type="ECO:0000313" key="3">
    <source>
        <dbReference type="Proteomes" id="UP000533900"/>
    </source>
</evidence>
<accession>A0A842IRP9</accession>
<name>A0A842IRP9_9FLAO</name>
<keyword evidence="3" id="KW-1185">Reference proteome</keyword>
<proteinExistence type="predicted"/>
<comment type="caution">
    <text evidence="2">The sequence shown here is derived from an EMBL/GenBank/DDBJ whole genome shotgun (WGS) entry which is preliminary data.</text>
</comment>
<dbReference type="EMBL" id="JACLCP010000002">
    <property type="protein sequence ID" value="MBC2845415.1"/>
    <property type="molecule type" value="Genomic_DNA"/>
</dbReference>
<dbReference type="Proteomes" id="UP000533900">
    <property type="component" value="Unassembled WGS sequence"/>
</dbReference>
<gene>
    <name evidence="2" type="ORF">H7F21_09955</name>
</gene>